<evidence type="ECO:0000313" key="3">
    <source>
        <dbReference type="Proteomes" id="UP000789342"/>
    </source>
</evidence>
<proteinExistence type="predicted"/>
<protein>
    <submittedName>
        <fullName evidence="2">12325_t:CDS:1</fullName>
    </submittedName>
</protein>
<evidence type="ECO:0000256" key="1">
    <source>
        <dbReference type="SAM" id="Phobius"/>
    </source>
</evidence>
<keyword evidence="1" id="KW-0812">Transmembrane</keyword>
<keyword evidence="3" id="KW-1185">Reference proteome</keyword>
<comment type="caution">
    <text evidence="2">The sequence shown here is derived from an EMBL/GenBank/DDBJ whole genome shotgun (WGS) entry which is preliminary data.</text>
</comment>
<organism evidence="2 3">
    <name type="scientific">Acaulospora morrowiae</name>
    <dbReference type="NCBI Taxonomy" id="94023"/>
    <lineage>
        <taxon>Eukaryota</taxon>
        <taxon>Fungi</taxon>
        <taxon>Fungi incertae sedis</taxon>
        <taxon>Mucoromycota</taxon>
        <taxon>Glomeromycotina</taxon>
        <taxon>Glomeromycetes</taxon>
        <taxon>Diversisporales</taxon>
        <taxon>Acaulosporaceae</taxon>
        <taxon>Acaulospora</taxon>
    </lineage>
</organism>
<dbReference type="AlphaFoldDB" id="A0A9N9G9L8"/>
<feature type="transmembrane region" description="Helical" evidence="1">
    <location>
        <begin position="20"/>
        <end position="45"/>
    </location>
</feature>
<keyword evidence="1" id="KW-1133">Transmembrane helix</keyword>
<dbReference type="EMBL" id="CAJVPV010005201">
    <property type="protein sequence ID" value="CAG8586673.1"/>
    <property type="molecule type" value="Genomic_DNA"/>
</dbReference>
<sequence>MTNSVEELFSKEAFGMSKSFIIYTSFTVILIVFTFTFTNFSEYFIERKSNERKELDFLKWLNEKKYKLKLSDLSVRAFLEQAITNDQDQLKSFAKIALMSINYQRKNLALMEVQAQDISIATRYRDMASSILDSRLEHAVNVTEQALMEVQPHVTEAWLAPYWIAVLSIQPLYKFFTKIPSNVSEWWEHVTIQMELKNIKKFEKLVMAKDSISNRVDSKLVTVGQLIGIGLLDKGLYFGFDGPAFRFSAQICSISVLRQTLEVFYYFK</sequence>
<evidence type="ECO:0000313" key="2">
    <source>
        <dbReference type="EMBL" id="CAG8586673.1"/>
    </source>
</evidence>
<feature type="non-terminal residue" evidence="2">
    <location>
        <position position="1"/>
    </location>
</feature>
<gene>
    <name evidence="2" type="ORF">AMORRO_LOCUS7161</name>
</gene>
<dbReference type="Proteomes" id="UP000789342">
    <property type="component" value="Unassembled WGS sequence"/>
</dbReference>
<name>A0A9N9G9L8_9GLOM</name>
<keyword evidence="1" id="KW-0472">Membrane</keyword>
<dbReference type="OrthoDB" id="10459602at2759"/>
<accession>A0A9N9G9L8</accession>
<reference evidence="2" key="1">
    <citation type="submission" date="2021-06" db="EMBL/GenBank/DDBJ databases">
        <authorList>
            <person name="Kallberg Y."/>
            <person name="Tangrot J."/>
            <person name="Rosling A."/>
        </authorList>
    </citation>
    <scope>NUCLEOTIDE SEQUENCE</scope>
    <source>
        <strain evidence="2">CL551</strain>
    </source>
</reference>